<feature type="region of interest" description="Disordered" evidence="1">
    <location>
        <begin position="1"/>
        <end position="30"/>
    </location>
</feature>
<keyword evidence="2" id="KW-0472">Membrane</keyword>
<protein>
    <submittedName>
        <fullName evidence="3">AtpZ/AtpI family protein</fullName>
    </submittedName>
</protein>
<accession>A0ABD4T8N3</accession>
<dbReference type="AlphaFoldDB" id="A0ABD4T8N3"/>
<proteinExistence type="predicted"/>
<evidence type="ECO:0000256" key="2">
    <source>
        <dbReference type="SAM" id="Phobius"/>
    </source>
</evidence>
<sequence>MSQFPSRPPDEDSFQQTVTHKADRKHRARQGRKRVWFGLGLFGLVGWSVTIPTLLGLALGRWLDHHLPSRYSWTLMLLVLGIGLGCWNAWYWIQKESRHE</sequence>
<gene>
    <name evidence="3" type="ORF">QQ91_0019110</name>
</gene>
<dbReference type="InterPro" id="IPR011744">
    <property type="entry name" value="ATPase_gene1"/>
</dbReference>
<dbReference type="Proteomes" id="UP000031561">
    <property type="component" value="Unassembled WGS sequence"/>
</dbReference>
<organism evidence="3 4">
    <name type="scientific">Lyngbya confervoides BDU141951</name>
    <dbReference type="NCBI Taxonomy" id="1574623"/>
    <lineage>
        <taxon>Bacteria</taxon>
        <taxon>Bacillati</taxon>
        <taxon>Cyanobacteriota</taxon>
        <taxon>Cyanophyceae</taxon>
        <taxon>Oscillatoriophycideae</taxon>
        <taxon>Oscillatoriales</taxon>
        <taxon>Microcoleaceae</taxon>
        <taxon>Lyngbya</taxon>
    </lineage>
</organism>
<dbReference type="RefSeq" id="WP_166277485.1">
    <property type="nucleotide sequence ID" value="NZ_JTHE03000106.1"/>
</dbReference>
<comment type="caution">
    <text evidence="3">The sequence shown here is derived from an EMBL/GenBank/DDBJ whole genome shotgun (WGS) entry which is preliminary data.</text>
</comment>
<evidence type="ECO:0000313" key="4">
    <source>
        <dbReference type="Proteomes" id="UP000031561"/>
    </source>
</evidence>
<name>A0ABD4T8N3_9CYAN</name>
<dbReference type="Pfam" id="PF09527">
    <property type="entry name" value="ATPase_gene1"/>
    <property type="match status" value="1"/>
</dbReference>
<keyword evidence="4" id="KW-1185">Reference proteome</keyword>
<dbReference type="NCBIfam" id="TIGR02230">
    <property type="entry name" value="ATPase_gene1"/>
    <property type="match status" value="1"/>
</dbReference>
<dbReference type="EMBL" id="JTHE03000106">
    <property type="protein sequence ID" value="MCM1984937.1"/>
    <property type="molecule type" value="Genomic_DNA"/>
</dbReference>
<evidence type="ECO:0000313" key="3">
    <source>
        <dbReference type="EMBL" id="MCM1984937.1"/>
    </source>
</evidence>
<reference evidence="3 4" key="1">
    <citation type="journal article" date="2015" name="Genome Announc.">
        <title>Draft Genome Sequence of Filamentous Marine Cyanobacterium Lyngbya confervoides Strain BDU141951.</title>
        <authorList>
            <person name="Chandrababunaidu M.M."/>
            <person name="Sen D."/>
            <person name="Tripathy S."/>
        </authorList>
    </citation>
    <scope>NUCLEOTIDE SEQUENCE [LARGE SCALE GENOMIC DNA]</scope>
    <source>
        <strain evidence="3 4">BDU141951</strain>
    </source>
</reference>
<feature type="transmembrane region" description="Helical" evidence="2">
    <location>
        <begin position="71"/>
        <end position="93"/>
    </location>
</feature>
<keyword evidence="2" id="KW-0812">Transmembrane</keyword>
<dbReference type="InterPro" id="IPR032820">
    <property type="entry name" value="ATPase_put"/>
</dbReference>
<evidence type="ECO:0000256" key="1">
    <source>
        <dbReference type="SAM" id="MobiDB-lite"/>
    </source>
</evidence>
<feature type="transmembrane region" description="Helical" evidence="2">
    <location>
        <begin position="35"/>
        <end position="59"/>
    </location>
</feature>
<keyword evidence="2" id="KW-1133">Transmembrane helix</keyword>